<name>A0ABS7I4G4_9HYPH</name>
<evidence type="ECO:0000313" key="2">
    <source>
        <dbReference type="EMBL" id="MBX4336506.1"/>
    </source>
</evidence>
<dbReference type="RefSeq" id="WP_220716986.1">
    <property type="nucleotide sequence ID" value="NZ_JAIFRO010000003.1"/>
</dbReference>
<reference evidence="1 3" key="1">
    <citation type="submission" date="2021-08" db="EMBL/GenBank/DDBJ databases">
        <title>Bartonella raoulti 094 sp. nov.</title>
        <authorList>
            <person name="Zgheib R."/>
            <person name="Hammoud A."/>
        </authorList>
    </citation>
    <scope>NUCLEOTIDE SEQUENCE [LARGE SCALE GENOMIC DNA]</scope>
    <source>
        <strain evidence="1 3">094</strain>
    </source>
</reference>
<sequence length="312" mass="33100">MGSRSPTETQQKQVQTSAPPAWMENVFKRGGADAYQMYNTGMGGNVYGGPRVAPLSDQTRYAIGGLGSIPSHYQNRSLMNTVYNPTSAANNLGRMASGDLVGQNPFFNAALQKSLDRARDTIHSSFAGAGRYGSGAHTGVLANELGALSTSATANQYNQDVQNMMQANAMIDQANQNQLGASNNFLQGYGNAYSNAIQGGGVLDNYNQRVVDANRERWLEQDNSGWNRLNMLMNAGHGFAGNYGTTTNNLTGSEIQGNNPWKNAGTIGSLALQAAPMAFGYMAGGPLGAAVAAGLSKDAIDYFKDLQNKSNK</sequence>
<evidence type="ECO:0000313" key="1">
    <source>
        <dbReference type="EMBL" id="MBX4335686.1"/>
    </source>
</evidence>
<protein>
    <recommendedName>
        <fullName evidence="4">Phage protein</fullName>
    </recommendedName>
</protein>
<dbReference type="EMBL" id="JAIFRO010000010">
    <property type="protein sequence ID" value="MBX4336506.1"/>
    <property type="molecule type" value="Genomic_DNA"/>
</dbReference>
<comment type="caution">
    <text evidence="1">The sequence shown here is derived from an EMBL/GenBank/DDBJ whole genome shotgun (WGS) entry which is preliminary data.</text>
</comment>
<gene>
    <name evidence="1" type="ORF">K3248_03600</name>
    <name evidence="2" type="ORF">K3248_07880</name>
</gene>
<dbReference type="EMBL" id="JAIFRO010000003">
    <property type="protein sequence ID" value="MBX4335686.1"/>
    <property type="molecule type" value="Genomic_DNA"/>
</dbReference>
<accession>A0ABS7I4G4</accession>
<evidence type="ECO:0000313" key="3">
    <source>
        <dbReference type="Proteomes" id="UP000746918"/>
    </source>
</evidence>
<evidence type="ECO:0008006" key="4">
    <source>
        <dbReference type="Google" id="ProtNLM"/>
    </source>
</evidence>
<proteinExistence type="predicted"/>
<keyword evidence="3" id="KW-1185">Reference proteome</keyword>
<dbReference type="Proteomes" id="UP000746918">
    <property type="component" value="Unassembled WGS sequence"/>
</dbReference>
<organism evidence="1 3">
    <name type="scientific">Bartonella raoultii</name>
    <dbReference type="NCBI Taxonomy" id="1457020"/>
    <lineage>
        <taxon>Bacteria</taxon>
        <taxon>Pseudomonadati</taxon>
        <taxon>Pseudomonadota</taxon>
        <taxon>Alphaproteobacteria</taxon>
        <taxon>Hyphomicrobiales</taxon>
        <taxon>Bartonellaceae</taxon>
        <taxon>Bartonella</taxon>
    </lineage>
</organism>